<feature type="domain" description="Histidine kinase" evidence="19">
    <location>
        <begin position="340"/>
        <end position="430"/>
    </location>
</feature>
<evidence type="ECO:0000256" key="9">
    <source>
        <dbReference type="ARBA" id="ARBA00022723"/>
    </source>
</evidence>
<name>A0ABZ1IIX2_9PSEU</name>
<dbReference type="InterPro" id="IPR011712">
    <property type="entry name" value="Sig_transdc_His_kin_sub3_dim/P"/>
</dbReference>
<keyword evidence="18" id="KW-0472">Membrane</keyword>
<keyword evidence="10 20" id="KW-0418">Kinase</keyword>
<comment type="function">
    <text evidence="14">Member of the two-component regulatory system NreB/NreC involved in the control of dissimilatory nitrate/nitrite reduction in response to oxygen. NreB functions as a direct oxygen sensor histidine kinase which is autophosphorylated, in the absence of oxygen, probably at the conserved histidine residue, and transfers its phosphate group probably to a conserved aspartate residue of NreC. NreB/NreC activates the expression of the nitrate (narGHJI) and nitrite (nir) reductase operons, as well as the putative nitrate transporter gene narT.</text>
</comment>
<dbReference type="GO" id="GO:0016301">
    <property type="term" value="F:kinase activity"/>
    <property type="evidence" value="ECO:0007669"/>
    <property type="project" value="UniProtKB-KW"/>
</dbReference>
<comment type="catalytic activity">
    <reaction evidence="1">
        <text>ATP + protein L-histidine = ADP + protein N-phospho-L-histidine.</text>
        <dbReference type="EC" id="2.7.13.3"/>
    </reaction>
</comment>
<sequence length="459" mass="48242">MKVDEDHDAKIDWRGSLLAPLAKRDGDPAPLRWHFWFTRAEATAPFVLLAIPTLLAAARTDQTTAHRLTTLAIAAGAAVWLVLTVVLPSGRVRENAAFAALSFAGMVAFGSVLEARETYFLIFMVHGFFAAMRMRPVPVSLLGVAVTSLLINTMANGGPIVALTTAPAIWLTLVIVQTLAIGGGGAVFAAVGRQSAERKRALDKLAAAEAENRGLQRQLLTQAREAGVLDERQRLSQEIHDTLAQGFTGIITQLEAAAQARENPAEWQRHLDTATALARENLTAARRSVHALRPEPLESATLPDALGEVTRLWSERTSVPAGFSATGTAEALHPEIEATLLRITQEALSNVAKHARAGRVGLTLSYMGDEVTLDVVDDGVGFDPGNPPPSEGGFGLPGMLSRVQRLAGTLHVESEPGGGTAISVNLPAVPAATLGGLTGGAAGIEGTDRTGTENEGASA</sequence>
<dbReference type="Pfam" id="PF02518">
    <property type="entry name" value="HATPase_c"/>
    <property type="match status" value="1"/>
</dbReference>
<evidence type="ECO:0000256" key="7">
    <source>
        <dbReference type="ARBA" id="ARBA00022490"/>
    </source>
</evidence>
<evidence type="ECO:0000256" key="15">
    <source>
        <dbReference type="ARBA" id="ARBA00030800"/>
    </source>
</evidence>
<dbReference type="PROSITE" id="PS50109">
    <property type="entry name" value="HIS_KIN"/>
    <property type="match status" value="1"/>
</dbReference>
<keyword evidence="8" id="KW-0808">Transferase</keyword>
<keyword evidence="9" id="KW-0479">Metal-binding</keyword>
<evidence type="ECO:0000256" key="10">
    <source>
        <dbReference type="ARBA" id="ARBA00022777"/>
    </source>
</evidence>
<dbReference type="Gene3D" id="3.30.565.10">
    <property type="entry name" value="Histidine kinase-like ATPase, C-terminal domain"/>
    <property type="match status" value="1"/>
</dbReference>
<evidence type="ECO:0000256" key="8">
    <source>
        <dbReference type="ARBA" id="ARBA00022679"/>
    </source>
</evidence>
<evidence type="ECO:0000259" key="19">
    <source>
        <dbReference type="PROSITE" id="PS50109"/>
    </source>
</evidence>
<dbReference type="RefSeq" id="WP_326836809.1">
    <property type="nucleotide sequence ID" value="NZ_CP142149.1"/>
</dbReference>
<keyword evidence="16" id="KW-0175">Coiled coil</keyword>
<evidence type="ECO:0000256" key="14">
    <source>
        <dbReference type="ARBA" id="ARBA00024827"/>
    </source>
</evidence>
<dbReference type="CDD" id="cd16917">
    <property type="entry name" value="HATPase_UhpB-NarQ-NarX-like"/>
    <property type="match status" value="1"/>
</dbReference>
<keyword evidence="6" id="KW-0004">4Fe-4S</keyword>
<proteinExistence type="predicted"/>
<evidence type="ECO:0000256" key="13">
    <source>
        <dbReference type="ARBA" id="ARBA00023014"/>
    </source>
</evidence>
<dbReference type="InterPro" id="IPR050482">
    <property type="entry name" value="Sensor_HK_TwoCompSys"/>
</dbReference>
<dbReference type="PANTHER" id="PTHR24421:SF62">
    <property type="entry name" value="SENSORY TRANSDUCTION HISTIDINE KINASE"/>
    <property type="match status" value="1"/>
</dbReference>
<feature type="transmembrane region" description="Helical" evidence="18">
    <location>
        <begin position="68"/>
        <end position="90"/>
    </location>
</feature>
<keyword evidence="13" id="KW-0411">Iron-sulfur</keyword>
<comment type="subcellular location">
    <subcellularLocation>
        <location evidence="3">Cytoplasm</location>
    </subcellularLocation>
</comment>
<dbReference type="InterPro" id="IPR005467">
    <property type="entry name" value="His_kinase_dom"/>
</dbReference>
<keyword evidence="18" id="KW-1133">Transmembrane helix</keyword>
<evidence type="ECO:0000256" key="1">
    <source>
        <dbReference type="ARBA" id="ARBA00000085"/>
    </source>
</evidence>
<evidence type="ECO:0000313" key="21">
    <source>
        <dbReference type="Proteomes" id="UP001330812"/>
    </source>
</evidence>
<dbReference type="InterPro" id="IPR003594">
    <property type="entry name" value="HATPase_dom"/>
</dbReference>
<feature type="transmembrane region" description="Helical" evidence="18">
    <location>
        <begin position="33"/>
        <end position="56"/>
    </location>
</feature>
<dbReference type="Pfam" id="PF07730">
    <property type="entry name" value="HisKA_3"/>
    <property type="match status" value="1"/>
</dbReference>
<evidence type="ECO:0000256" key="3">
    <source>
        <dbReference type="ARBA" id="ARBA00004496"/>
    </source>
</evidence>
<keyword evidence="7" id="KW-0963">Cytoplasm</keyword>
<evidence type="ECO:0000256" key="12">
    <source>
        <dbReference type="ARBA" id="ARBA00023012"/>
    </source>
</evidence>
<feature type="region of interest" description="Disordered" evidence="17">
    <location>
        <begin position="440"/>
        <end position="459"/>
    </location>
</feature>
<evidence type="ECO:0000256" key="16">
    <source>
        <dbReference type="SAM" id="Coils"/>
    </source>
</evidence>
<dbReference type="Proteomes" id="UP001330812">
    <property type="component" value="Chromosome"/>
</dbReference>
<keyword evidence="18" id="KW-0812">Transmembrane</keyword>
<dbReference type="InterPro" id="IPR017205">
    <property type="entry name" value="Sig_transdc_His_kinase_ChrS"/>
</dbReference>
<feature type="transmembrane region" description="Helical" evidence="18">
    <location>
        <begin position="96"/>
        <end position="115"/>
    </location>
</feature>
<evidence type="ECO:0000256" key="6">
    <source>
        <dbReference type="ARBA" id="ARBA00022485"/>
    </source>
</evidence>
<keyword evidence="21" id="KW-1185">Reference proteome</keyword>
<feature type="coiled-coil region" evidence="16">
    <location>
        <begin position="191"/>
        <end position="225"/>
    </location>
</feature>
<dbReference type="PIRSF" id="PIRSF037434">
    <property type="entry name" value="STHK_ChrS"/>
    <property type="match status" value="1"/>
</dbReference>
<dbReference type="InterPro" id="IPR004358">
    <property type="entry name" value="Sig_transdc_His_kin-like_C"/>
</dbReference>
<dbReference type="SUPFAM" id="SSF55874">
    <property type="entry name" value="ATPase domain of HSP90 chaperone/DNA topoisomerase II/histidine kinase"/>
    <property type="match status" value="1"/>
</dbReference>
<evidence type="ECO:0000256" key="11">
    <source>
        <dbReference type="ARBA" id="ARBA00023004"/>
    </source>
</evidence>
<keyword evidence="11" id="KW-0408">Iron</keyword>
<evidence type="ECO:0000256" key="18">
    <source>
        <dbReference type="SAM" id="Phobius"/>
    </source>
</evidence>
<comment type="cofactor">
    <cofactor evidence="2">
        <name>[4Fe-4S] cluster</name>
        <dbReference type="ChEBI" id="CHEBI:49883"/>
    </cofactor>
</comment>
<evidence type="ECO:0000256" key="4">
    <source>
        <dbReference type="ARBA" id="ARBA00012438"/>
    </source>
</evidence>
<dbReference type="PRINTS" id="PR00344">
    <property type="entry name" value="BCTRLSENSOR"/>
</dbReference>
<keyword evidence="12" id="KW-0902">Two-component regulatory system</keyword>
<evidence type="ECO:0000256" key="2">
    <source>
        <dbReference type="ARBA" id="ARBA00001966"/>
    </source>
</evidence>
<protein>
    <recommendedName>
        <fullName evidence="5">Oxygen sensor histidine kinase NreB</fullName>
        <ecNumber evidence="4">2.7.13.3</ecNumber>
    </recommendedName>
    <alternativeName>
        <fullName evidence="15">Nitrogen regulation protein B</fullName>
    </alternativeName>
</protein>
<reference evidence="20 21" key="1">
    <citation type="journal article" date="2015" name="Int. J. Syst. Evol. Microbiol.">
        <title>Amycolatopsis rhabdoformis sp. nov., an actinomycete isolated from a tropical forest soil.</title>
        <authorList>
            <person name="Souza W.R."/>
            <person name="Silva R.E."/>
            <person name="Goodfellow M."/>
            <person name="Busarakam K."/>
            <person name="Figueiro F.S."/>
            <person name="Ferreira D."/>
            <person name="Rodrigues-Filho E."/>
            <person name="Moraes L.A.B."/>
            <person name="Zucchi T.D."/>
        </authorList>
    </citation>
    <scope>NUCLEOTIDE SEQUENCE [LARGE SCALE GENOMIC DNA]</scope>
    <source>
        <strain evidence="20 21">NCIMB 14900</strain>
    </source>
</reference>
<evidence type="ECO:0000256" key="5">
    <source>
        <dbReference type="ARBA" id="ARBA00017322"/>
    </source>
</evidence>
<dbReference type="EC" id="2.7.13.3" evidence="4"/>
<organism evidence="20 21">
    <name type="scientific">Amycolatopsis rhabdoformis</name>
    <dbReference type="NCBI Taxonomy" id="1448059"/>
    <lineage>
        <taxon>Bacteria</taxon>
        <taxon>Bacillati</taxon>
        <taxon>Actinomycetota</taxon>
        <taxon>Actinomycetes</taxon>
        <taxon>Pseudonocardiales</taxon>
        <taxon>Pseudonocardiaceae</taxon>
        <taxon>Amycolatopsis</taxon>
    </lineage>
</organism>
<dbReference type="InterPro" id="IPR036890">
    <property type="entry name" value="HATPase_C_sf"/>
</dbReference>
<evidence type="ECO:0000313" key="20">
    <source>
        <dbReference type="EMBL" id="WSE34011.1"/>
    </source>
</evidence>
<dbReference type="EMBL" id="CP142149">
    <property type="protein sequence ID" value="WSE34011.1"/>
    <property type="molecule type" value="Genomic_DNA"/>
</dbReference>
<dbReference type="SMART" id="SM00387">
    <property type="entry name" value="HATPase_c"/>
    <property type="match status" value="1"/>
</dbReference>
<dbReference type="Gene3D" id="1.20.5.1930">
    <property type="match status" value="1"/>
</dbReference>
<evidence type="ECO:0000256" key="17">
    <source>
        <dbReference type="SAM" id="MobiDB-lite"/>
    </source>
</evidence>
<accession>A0ABZ1IIX2</accession>
<gene>
    <name evidence="20" type="ORF">VSH64_18220</name>
</gene>
<feature type="transmembrane region" description="Helical" evidence="18">
    <location>
        <begin position="136"/>
        <end position="155"/>
    </location>
</feature>
<dbReference type="PANTHER" id="PTHR24421">
    <property type="entry name" value="NITRATE/NITRITE SENSOR PROTEIN NARX-RELATED"/>
    <property type="match status" value="1"/>
</dbReference>
<feature type="transmembrane region" description="Helical" evidence="18">
    <location>
        <begin position="167"/>
        <end position="191"/>
    </location>
</feature>